<gene>
    <name evidence="3" type="ORF">OL599_08290</name>
</gene>
<evidence type="ECO:0000256" key="1">
    <source>
        <dbReference type="ARBA" id="ARBA00005662"/>
    </source>
</evidence>
<keyword evidence="4" id="KW-1185">Reference proteome</keyword>
<reference evidence="3" key="2">
    <citation type="submission" date="2022-10" db="EMBL/GenBank/DDBJ databases">
        <authorList>
            <person name="Trinh H.N."/>
        </authorList>
    </citation>
    <scope>NUCLEOTIDE SEQUENCE</scope>
    <source>
        <strain evidence="3">RN2-1</strain>
    </source>
</reference>
<proteinExistence type="inferred from homology"/>
<dbReference type="SMART" id="SM00854">
    <property type="entry name" value="PGA_cap"/>
    <property type="match status" value="1"/>
</dbReference>
<organism evidence="3 4">
    <name type="scientific">Limobrevibacterium gyesilva</name>
    <dbReference type="NCBI Taxonomy" id="2991712"/>
    <lineage>
        <taxon>Bacteria</taxon>
        <taxon>Pseudomonadati</taxon>
        <taxon>Pseudomonadota</taxon>
        <taxon>Alphaproteobacteria</taxon>
        <taxon>Acetobacterales</taxon>
        <taxon>Acetobacteraceae</taxon>
        <taxon>Limobrevibacterium</taxon>
    </lineage>
</organism>
<dbReference type="EMBL" id="JAPDNT010000004">
    <property type="protein sequence ID" value="MCW3474583.1"/>
    <property type="molecule type" value="Genomic_DNA"/>
</dbReference>
<dbReference type="PANTHER" id="PTHR33393">
    <property type="entry name" value="POLYGLUTAMINE SYNTHESIS ACCESSORY PROTEIN RV0574C-RELATED"/>
    <property type="match status" value="1"/>
</dbReference>
<comment type="caution">
    <text evidence="3">The sequence shown here is derived from an EMBL/GenBank/DDBJ whole genome shotgun (WGS) entry which is preliminary data.</text>
</comment>
<reference evidence="3" key="1">
    <citation type="submission" date="2022-09" db="EMBL/GenBank/DDBJ databases">
        <title>Rhodovastum sp. nov. RN2-1 isolated from soil in Seongnam, South Korea.</title>
        <authorList>
            <person name="Le N.T."/>
        </authorList>
    </citation>
    <scope>NUCLEOTIDE SEQUENCE</scope>
    <source>
        <strain evidence="3">RN2-1</strain>
    </source>
</reference>
<evidence type="ECO:0000313" key="3">
    <source>
        <dbReference type="EMBL" id="MCW3474583.1"/>
    </source>
</evidence>
<accession>A0AA41YMA2</accession>
<sequence length="369" mass="39535">MTEVRLFLCGDVMLGRGIDQILPHANPPDLYEPHVRSATTYLSLAEAANGPIPRHAGPAYVWGDALAVLRAAAPDARIVNLETAITASSQPWPKGINYRMHPDNVGCLTAARIDCCMLANNHVLDWGEAGLLDTLSTLRRAGIARAGAGRNAAEAAAPAVLPLAGGARVLVFGYASSTSGVPQDWAAGAGTPGVDLLPDLSARTATRIAEAAQAQRQARDLLIASVHWGGNWGHDIPAPQRTFAHALVDGGFDVVHGHSSHHAKGIEAYRQKLVLYGCGDFINDYEGISGYEEFRADLVVIYLPRLDGETGRLLSLEMVPMQIRRFRLNRPSAQDAKWLHDVLARESARLGTVIALHADDSFSIMKGGL</sequence>
<dbReference type="PANTHER" id="PTHR33393:SF11">
    <property type="entry name" value="POLYGLUTAMINE SYNTHESIS ACCESSORY PROTEIN RV0574C-RELATED"/>
    <property type="match status" value="1"/>
</dbReference>
<dbReference type="Gene3D" id="3.60.21.10">
    <property type="match status" value="1"/>
</dbReference>
<dbReference type="SUPFAM" id="SSF56300">
    <property type="entry name" value="Metallo-dependent phosphatases"/>
    <property type="match status" value="1"/>
</dbReference>
<dbReference type="AlphaFoldDB" id="A0AA41YMA2"/>
<dbReference type="Proteomes" id="UP001165679">
    <property type="component" value="Unassembled WGS sequence"/>
</dbReference>
<protein>
    <submittedName>
        <fullName evidence="3">CapA family protein</fullName>
    </submittedName>
</protein>
<dbReference type="CDD" id="cd07381">
    <property type="entry name" value="MPP_CapA"/>
    <property type="match status" value="1"/>
</dbReference>
<comment type="similarity">
    <text evidence="1">Belongs to the CapA family.</text>
</comment>
<evidence type="ECO:0000259" key="2">
    <source>
        <dbReference type="SMART" id="SM00854"/>
    </source>
</evidence>
<dbReference type="InterPro" id="IPR019079">
    <property type="entry name" value="Capsule_synth_CapA"/>
</dbReference>
<dbReference type="Pfam" id="PF09587">
    <property type="entry name" value="PGA_cap"/>
    <property type="match status" value="1"/>
</dbReference>
<dbReference type="InterPro" id="IPR052169">
    <property type="entry name" value="CW_Biosynth-Accessory"/>
</dbReference>
<dbReference type="RefSeq" id="WP_264713224.1">
    <property type="nucleotide sequence ID" value="NZ_JAPDNT010000004.1"/>
</dbReference>
<name>A0AA41YMA2_9PROT</name>
<evidence type="ECO:0000313" key="4">
    <source>
        <dbReference type="Proteomes" id="UP001165679"/>
    </source>
</evidence>
<feature type="domain" description="Capsule synthesis protein CapA" evidence="2">
    <location>
        <begin position="5"/>
        <end position="285"/>
    </location>
</feature>
<dbReference type="InterPro" id="IPR029052">
    <property type="entry name" value="Metallo-depent_PP-like"/>
</dbReference>